<keyword evidence="3" id="KW-1185">Reference proteome</keyword>
<dbReference type="EMBL" id="PDCK01000043">
    <property type="protein sequence ID" value="PRQ30965.1"/>
    <property type="molecule type" value="Genomic_DNA"/>
</dbReference>
<comment type="caution">
    <text evidence="2">The sequence shown here is derived from an EMBL/GenBank/DDBJ whole genome shotgun (WGS) entry which is preliminary data.</text>
</comment>
<dbReference type="PANTHER" id="PTHR47926:SF518">
    <property type="entry name" value="(WILD MALAYSIAN BANANA) HYPOTHETICAL PROTEIN"/>
    <property type="match status" value="1"/>
</dbReference>
<dbReference type="InterPro" id="IPR011990">
    <property type="entry name" value="TPR-like_helical_dom_sf"/>
</dbReference>
<protein>
    <submittedName>
        <fullName evidence="2">Putative pentatricopeptide</fullName>
    </submittedName>
</protein>
<dbReference type="OMA" id="EICDYEY"/>
<evidence type="ECO:0000256" key="1">
    <source>
        <dbReference type="ARBA" id="ARBA00022737"/>
    </source>
</evidence>
<dbReference type="Proteomes" id="UP000238479">
    <property type="component" value="Chromosome 5"/>
</dbReference>
<reference evidence="2 3" key="1">
    <citation type="journal article" date="2018" name="Nat. Genet.">
        <title>The Rosa genome provides new insights in the design of modern roses.</title>
        <authorList>
            <person name="Bendahmane M."/>
        </authorList>
    </citation>
    <scope>NUCLEOTIDE SEQUENCE [LARGE SCALE GENOMIC DNA]</scope>
    <source>
        <strain evidence="3">cv. Old Blush</strain>
    </source>
</reference>
<dbReference type="PANTHER" id="PTHR47926">
    <property type="entry name" value="PENTATRICOPEPTIDE REPEAT-CONTAINING PROTEIN"/>
    <property type="match status" value="1"/>
</dbReference>
<dbReference type="AlphaFoldDB" id="A0A2P6Q9V4"/>
<dbReference type="InterPro" id="IPR046960">
    <property type="entry name" value="PPR_At4g14850-like_plant"/>
</dbReference>
<dbReference type="Pfam" id="PF01535">
    <property type="entry name" value="PPR"/>
    <property type="match status" value="2"/>
</dbReference>
<sequence>MVSWTAMTMGCALQGHAYDAISLFEQTKGEAIKPTYVAFMAALTACSHAGLVDEAWKYYNSMTKKYRIALGIEHYAYDAISLFEQTKGDKEICDYEYFCISQERGYKPYMYNYCPHI</sequence>
<accession>A0A2P6Q9V4</accession>
<evidence type="ECO:0000313" key="3">
    <source>
        <dbReference type="Proteomes" id="UP000238479"/>
    </source>
</evidence>
<keyword evidence="1" id="KW-0677">Repeat</keyword>
<proteinExistence type="predicted"/>
<dbReference type="Gene3D" id="1.25.40.10">
    <property type="entry name" value="Tetratricopeptide repeat domain"/>
    <property type="match status" value="1"/>
</dbReference>
<dbReference type="NCBIfam" id="TIGR00756">
    <property type="entry name" value="PPR"/>
    <property type="match status" value="1"/>
</dbReference>
<name>A0A2P6Q9V4_ROSCH</name>
<evidence type="ECO:0000313" key="2">
    <source>
        <dbReference type="EMBL" id="PRQ30965.1"/>
    </source>
</evidence>
<dbReference type="Gramene" id="PRQ30965">
    <property type="protein sequence ID" value="PRQ30965"/>
    <property type="gene ID" value="RchiOBHm_Chr5g0030321"/>
</dbReference>
<dbReference type="InterPro" id="IPR002885">
    <property type="entry name" value="PPR_rpt"/>
</dbReference>
<dbReference type="GO" id="GO:0003723">
    <property type="term" value="F:RNA binding"/>
    <property type="evidence" value="ECO:0007669"/>
    <property type="project" value="InterPro"/>
</dbReference>
<dbReference type="STRING" id="74649.A0A2P6Q9V4"/>
<dbReference type="GO" id="GO:0009451">
    <property type="term" value="P:RNA modification"/>
    <property type="evidence" value="ECO:0007669"/>
    <property type="project" value="InterPro"/>
</dbReference>
<organism evidence="2 3">
    <name type="scientific">Rosa chinensis</name>
    <name type="common">China rose</name>
    <dbReference type="NCBI Taxonomy" id="74649"/>
    <lineage>
        <taxon>Eukaryota</taxon>
        <taxon>Viridiplantae</taxon>
        <taxon>Streptophyta</taxon>
        <taxon>Embryophyta</taxon>
        <taxon>Tracheophyta</taxon>
        <taxon>Spermatophyta</taxon>
        <taxon>Magnoliopsida</taxon>
        <taxon>eudicotyledons</taxon>
        <taxon>Gunneridae</taxon>
        <taxon>Pentapetalae</taxon>
        <taxon>rosids</taxon>
        <taxon>fabids</taxon>
        <taxon>Rosales</taxon>
        <taxon>Rosaceae</taxon>
        <taxon>Rosoideae</taxon>
        <taxon>Rosoideae incertae sedis</taxon>
        <taxon>Rosa</taxon>
    </lineage>
</organism>
<gene>
    <name evidence="2" type="ORF">RchiOBHm_Chr5g0030321</name>
</gene>